<dbReference type="HOGENOM" id="CLU_3098166_0_0_7"/>
<gene>
    <name evidence="1" type="ORF">DESPIG_02871</name>
</gene>
<protein>
    <submittedName>
        <fullName evidence="1">Uncharacterized protein</fullName>
    </submittedName>
</protein>
<sequence>MNNYDLYRIVENPEEQATVRLDIINHLIGKSLFLYEQKSPAKAGQYSISPL</sequence>
<evidence type="ECO:0000313" key="1">
    <source>
        <dbReference type="EMBL" id="EEB32252.1"/>
    </source>
</evidence>
<name>B6WXP4_9BACT</name>
<dbReference type="AlphaFoldDB" id="B6WXP4"/>
<proteinExistence type="predicted"/>
<evidence type="ECO:0000313" key="2">
    <source>
        <dbReference type="Proteomes" id="UP000003676"/>
    </source>
</evidence>
<reference evidence="1 2" key="1">
    <citation type="submission" date="2008-10" db="EMBL/GenBank/DDBJ databases">
        <title>Draft genome sequence of Desulvovibrio piger (ATCC 29098).</title>
        <authorList>
            <person name="Sudarsanam P."/>
            <person name="Ley R."/>
            <person name="Guruge J."/>
            <person name="Turnbaugh P.J."/>
            <person name="Mahowald M."/>
            <person name="Liep D."/>
            <person name="Gordon J."/>
        </authorList>
    </citation>
    <scope>NUCLEOTIDE SEQUENCE [LARGE SCALE GENOMIC DNA]</scope>
    <source>
        <strain evidence="1 2">ATCC 29098</strain>
    </source>
</reference>
<accession>B6WXP4</accession>
<comment type="caution">
    <text evidence="1">The sequence shown here is derived from an EMBL/GenBank/DDBJ whole genome shotgun (WGS) entry which is preliminary data.</text>
</comment>
<organism evidence="1 2">
    <name type="scientific">Desulfovibrio piger ATCC 29098</name>
    <dbReference type="NCBI Taxonomy" id="411464"/>
    <lineage>
        <taxon>Bacteria</taxon>
        <taxon>Pseudomonadati</taxon>
        <taxon>Thermodesulfobacteriota</taxon>
        <taxon>Desulfovibrionia</taxon>
        <taxon>Desulfovibrionales</taxon>
        <taxon>Desulfovibrionaceae</taxon>
        <taxon>Desulfovibrio</taxon>
    </lineage>
</organism>
<reference evidence="1 2" key="2">
    <citation type="submission" date="2008-10" db="EMBL/GenBank/DDBJ databases">
        <authorList>
            <person name="Fulton L."/>
            <person name="Clifton S."/>
            <person name="Fulton B."/>
            <person name="Xu J."/>
            <person name="Minx P."/>
            <person name="Pepin K.H."/>
            <person name="Johnson M."/>
            <person name="Bhonagiri V."/>
            <person name="Nash W.E."/>
            <person name="Mardis E.R."/>
            <person name="Wilson R.K."/>
        </authorList>
    </citation>
    <scope>NUCLEOTIDE SEQUENCE [LARGE SCALE GENOMIC DNA]</scope>
    <source>
        <strain evidence="1 2">ATCC 29098</strain>
    </source>
</reference>
<dbReference type="EMBL" id="ABXU01000083">
    <property type="protein sequence ID" value="EEB32252.1"/>
    <property type="molecule type" value="Genomic_DNA"/>
</dbReference>
<dbReference type="Proteomes" id="UP000003676">
    <property type="component" value="Unassembled WGS sequence"/>
</dbReference>